<dbReference type="SUPFAM" id="SSF51735">
    <property type="entry name" value="NAD(P)-binding Rossmann-fold domains"/>
    <property type="match status" value="1"/>
</dbReference>
<sequence>MALIKNVGLIGKGLFGSAVLPALLDAGFTVTVFSRHEKNKDSLPTGVAHAVVDYSSVDGMTKAFRGQDALVSTIGFDSILAQKPMIDAAVEAGVKRFIPADYTSFSTDPAAAQLPQHLALTAVQKQLRDYAEAGRLEYTIVATGVFLEFLIDYGFAVNWKERSAQLWGEKGDYPVSVTSLAAAARAVGEVLRNPAQTRNRAVYVNELVVTQAQILRLGEEVAPEGTEWTVTRFEDPNAEFEKRLQAVLQRPEMDTIMALVVATLFSGKFKAQFAELDNELLGVELLPEAALRARVAAALK</sequence>
<keyword evidence="3" id="KW-0560">Oxidoreductase</keyword>
<feature type="domain" description="NAD(P)-binding" evidence="4">
    <location>
        <begin position="12"/>
        <end position="146"/>
    </location>
</feature>
<dbReference type="InterPro" id="IPR016040">
    <property type="entry name" value="NAD(P)-bd_dom"/>
</dbReference>
<dbReference type="PANTHER" id="PTHR47706:SF1">
    <property type="entry name" value="CIPA-LIKE, PUTATIVE (AFU_ORTHOLOGUE AFUA_1G12460)-RELATED"/>
    <property type="match status" value="1"/>
</dbReference>
<keyword evidence="2" id="KW-0521">NADP</keyword>
<evidence type="ECO:0000256" key="3">
    <source>
        <dbReference type="ARBA" id="ARBA00023002"/>
    </source>
</evidence>
<dbReference type="PANTHER" id="PTHR47706">
    <property type="entry name" value="NMRA-LIKE FAMILY PROTEIN"/>
    <property type="match status" value="1"/>
</dbReference>
<dbReference type="GeneID" id="72066749"/>
<gene>
    <name evidence="5" type="ORF">JDV02_004798</name>
</gene>
<keyword evidence="6" id="KW-1185">Reference proteome</keyword>
<evidence type="ECO:0000259" key="4">
    <source>
        <dbReference type="Pfam" id="PF13460"/>
    </source>
</evidence>
<dbReference type="GO" id="GO:0016491">
    <property type="term" value="F:oxidoreductase activity"/>
    <property type="evidence" value="ECO:0007669"/>
    <property type="project" value="UniProtKB-KW"/>
</dbReference>
<dbReference type="InterPro" id="IPR036291">
    <property type="entry name" value="NAD(P)-bd_dom_sf"/>
</dbReference>
<organism evidence="5 6">
    <name type="scientific">Purpureocillium takamizusanense</name>
    <dbReference type="NCBI Taxonomy" id="2060973"/>
    <lineage>
        <taxon>Eukaryota</taxon>
        <taxon>Fungi</taxon>
        <taxon>Dikarya</taxon>
        <taxon>Ascomycota</taxon>
        <taxon>Pezizomycotina</taxon>
        <taxon>Sordariomycetes</taxon>
        <taxon>Hypocreomycetidae</taxon>
        <taxon>Hypocreales</taxon>
        <taxon>Ophiocordycipitaceae</taxon>
        <taxon>Purpureocillium</taxon>
    </lineage>
</organism>
<dbReference type="KEGG" id="ptkz:JDV02_004798"/>
<evidence type="ECO:0000313" key="6">
    <source>
        <dbReference type="Proteomes" id="UP000829364"/>
    </source>
</evidence>
<dbReference type="InterPro" id="IPR051609">
    <property type="entry name" value="NmrA/Isoflavone_reductase-like"/>
</dbReference>
<dbReference type="EMBL" id="CP086357">
    <property type="protein sequence ID" value="UNI18534.1"/>
    <property type="molecule type" value="Genomic_DNA"/>
</dbReference>
<evidence type="ECO:0000313" key="5">
    <source>
        <dbReference type="EMBL" id="UNI18534.1"/>
    </source>
</evidence>
<name>A0A9Q8QD55_9HYPO</name>
<accession>A0A9Q8QD55</accession>
<dbReference type="Proteomes" id="UP000829364">
    <property type="component" value="Chromosome 4"/>
</dbReference>
<evidence type="ECO:0000256" key="1">
    <source>
        <dbReference type="ARBA" id="ARBA00005725"/>
    </source>
</evidence>
<proteinExistence type="inferred from homology"/>
<reference evidence="5" key="1">
    <citation type="submission" date="2021-11" db="EMBL/GenBank/DDBJ databases">
        <title>Purpureocillium_takamizusanense_genome.</title>
        <authorList>
            <person name="Nguyen N.-H."/>
        </authorList>
    </citation>
    <scope>NUCLEOTIDE SEQUENCE</scope>
    <source>
        <strain evidence="5">PT3</strain>
    </source>
</reference>
<protein>
    <recommendedName>
        <fullName evidence="4">NAD(P)-binding domain-containing protein</fullName>
    </recommendedName>
</protein>
<evidence type="ECO:0000256" key="2">
    <source>
        <dbReference type="ARBA" id="ARBA00022857"/>
    </source>
</evidence>
<comment type="similarity">
    <text evidence="1">Belongs to the NmrA-type oxidoreductase family. Isoflavone reductase subfamily.</text>
</comment>
<dbReference type="Pfam" id="PF13460">
    <property type="entry name" value="NAD_binding_10"/>
    <property type="match status" value="1"/>
</dbReference>
<dbReference type="AlphaFoldDB" id="A0A9Q8QD55"/>
<dbReference type="RefSeq" id="XP_047842015.1">
    <property type="nucleotide sequence ID" value="XM_047986035.1"/>
</dbReference>
<dbReference type="Gene3D" id="3.40.50.720">
    <property type="entry name" value="NAD(P)-binding Rossmann-like Domain"/>
    <property type="match status" value="1"/>
</dbReference>
<dbReference type="OrthoDB" id="9974981at2759"/>